<protein>
    <submittedName>
        <fullName evidence="1">Uncharacterized protein</fullName>
    </submittedName>
</protein>
<gene>
    <name evidence="1" type="ORF">EGYM00163_LOCUS26496</name>
</gene>
<dbReference type="AlphaFoldDB" id="A0A7S4D3U2"/>
<dbReference type="EMBL" id="HBJA01075535">
    <property type="protein sequence ID" value="CAE0815339.1"/>
    <property type="molecule type" value="Transcribed_RNA"/>
</dbReference>
<evidence type="ECO:0000313" key="1">
    <source>
        <dbReference type="EMBL" id="CAE0815339.1"/>
    </source>
</evidence>
<organism evidence="1">
    <name type="scientific">Eutreptiella gymnastica</name>
    <dbReference type="NCBI Taxonomy" id="73025"/>
    <lineage>
        <taxon>Eukaryota</taxon>
        <taxon>Discoba</taxon>
        <taxon>Euglenozoa</taxon>
        <taxon>Euglenida</taxon>
        <taxon>Spirocuta</taxon>
        <taxon>Euglenophyceae</taxon>
        <taxon>Eutreptiales</taxon>
        <taxon>Eutreptiaceae</taxon>
        <taxon>Eutreptiella</taxon>
    </lineage>
</organism>
<name>A0A7S4D3U2_9EUGL</name>
<accession>A0A7S4D3U2</accession>
<reference evidence="1" key="1">
    <citation type="submission" date="2021-01" db="EMBL/GenBank/DDBJ databases">
        <authorList>
            <person name="Corre E."/>
            <person name="Pelletier E."/>
            <person name="Niang G."/>
            <person name="Scheremetjew M."/>
            <person name="Finn R."/>
            <person name="Kale V."/>
            <person name="Holt S."/>
            <person name="Cochrane G."/>
            <person name="Meng A."/>
            <person name="Brown T."/>
            <person name="Cohen L."/>
        </authorList>
    </citation>
    <scope>NUCLEOTIDE SEQUENCE</scope>
    <source>
        <strain evidence="1">CCMP1594</strain>
    </source>
</reference>
<sequence length="102" mass="11517">MLLGKMWSFQPHTLCQQPHLPGSHGGKQNHHGTERKIIGVGISTHRHYGTPKHGFKWRSPQVHPEGIMTPKKQLEVASAPHMQFQGFMAPQTWFPVTSAPHK</sequence>
<proteinExistence type="predicted"/>